<accession>A0A815AYY9</accession>
<gene>
    <name evidence="2" type="ORF">RFH988_LOCUS27813</name>
</gene>
<dbReference type="AlphaFoldDB" id="A0A815AYY9"/>
<name>A0A815AYY9_9BILA</name>
<evidence type="ECO:0000313" key="2">
    <source>
        <dbReference type="EMBL" id="CAF1263646.1"/>
    </source>
</evidence>
<dbReference type="OrthoDB" id="10064970at2759"/>
<proteinExistence type="predicted"/>
<organism evidence="2 3">
    <name type="scientific">Rotaria sordida</name>
    <dbReference type="NCBI Taxonomy" id="392033"/>
    <lineage>
        <taxon>Eukaryota</taxon>
        <taxon>Metazoa</taxon>
        <taxon>Spiralia</taxon>
        <taxon>Gnathifera</taxon>
        <taxon>Rotifera</taxon>
        <taxon>Eurotatoria</taxon>
        <taxon>Bdelloidea</taxon>
        <taxon>Philodinida</taxon>
        <taxon>Philodinidae</taxon>
        <taxon>Rotaria</taxon>
    </lineage>
</organism>
<comment type="caution">
    <text evidence="2">The sequence shown here is derived from an EMBL/GenBank/DDBJ whole genome shotgun (WGS) entry which is preliminary data.</text>
</comment>
<reference evidence="2" key="1">
    <citation type="submission" date="2021-02" db="EMBL/GenBank/DDBJ databases">
        <authorList>
            <person name="Nowell W R."/>
        </authorList>
    </citation>
    <scope>NUCLEOTIDE SEQUENCE</scope>
</reference>
<evidence type="ECO:0000256" key="1">
    <source>
        <dbReference type="SAM" id="MobiDB-lite"/>
    </source>
</evidence>
<feature type="region of interest" description="Disordered" evidence="1">
    <location>
        <begin position="65"/>
        <end position="87"/>
    </location>
</feature>
<evidence type="ECO:0000313" key="3">
    <source>
        <dbReference type="Proteomes" id="UP000663882"/>
    </source>
</evidence>
<dbReference type="EMBL" id="CAJNOO010002391">
    <property type="protein sequence ID" value="CAF1263646.1"/>
    <property type="molecule type" value="Genomic_DNA"/>
</dbReference>
<sequence>MNLIQLKTKLEHNLIKCDVSLTDRQNFASCRRISSETVLKLLNNNENYKGTYVVDYTEGINLDEDSDEDELQDEPNDSEILSNDEEYKDGGGNKFRIFISSIHLLNIVCISQHIHADTTYKLIYQENTLNKDLCNLFRIQAIQDMSSLSSITVAQLIQILDFDIVGLNYFKKAFGFVSVDGNFHLRLGFRNLLECLLLLVKSKKKSLVKNLELTHDHIENDIF</sequence>
<dbReference type="Proteomes" id="UP000663882">
    <property type="component" value="Unassembled WGS sequence"/>
</dbReference>
<protein>
    <submittedName>
        <fullName evidence="2">Uncharacterized protein</fullName>
    </submittedName>
</protein>